<name>A0A4R8IJV2_9FLAO</name>
<evidence type="ECO:0000313" key="2">
    <source>
        <dbReference type="Proteomes" id="UP000295313"/>
    </source>
</evidence>
<evidence type="ECO:0000313" key="1">
    <source>
        <dbReference type="EMBL" id="TDX87185.1"/>
    </source>
</evidence>
<dbReference type="AlphaFoldDB" id="A0A4R8IJV2"/>
<accession>A0A4R8IJV2</accession>
<keyword evidence="2" id="KW-1185">Reference proteome</keyword>
<proteinExistence type="predicted"/>
<dbReference type="Proteomes" id="UP000295313">
    <property type="component" value="Unassembled WGS sequence"/>
</dbReference>
<comment type="caution">
    <text evidence="1">The sequence shown here is derived from an EMBL/GenBank/DDBJ whole genome shotgun (WGS) entry which is preliminary data.</text>
</comment>
<gene>
    <name evidence="1" type="ORF">B0I22_1368</name>
</gene>
<sequence>MLVCFYVKHIKVLLFVFVKSIPLHKHKLMRDKIYLSLAAFFYITTSAQVGMGINTATPRTDVDVNGSFKSNNIIAGTVDQIGLEEKDRYLLLTQSTADNSIKKIDPRVSGSPGIATIATYKLTNVGGDWVEQFNTRINTSDFAVVILSAYFDRDLTLGTSGILAMPSFGVRNIGGFWNLYADYSGMSSETNGTWTFVCAIYPKTYVKIFGERTKSLGNTSSGTETTPILNP</sequence>
<dbReference type="EMBL" id="SOEO01000001">
    <property type="protein sequence ID" value="TDX87185.1"/>
    <property type="molecule type" value="Genomic_DNA"/>
</dbReference>
<protein>
    <submittedName>
        <fullName evidence="1">Uncharacterized protein</fullName>
    </submittedName>
</protein>
<reference evidence="1 2" key="1">
    <citation type="submission" date="2019-03" db="EMBL/GenBank/DDBJ databases">
        <title>Genomic Encyclopedia of Type Strains, Phase III (KMG-III): the genomes of soil and plant-associated and newly described type strains.</title>
        <authorList>
            <person name="Whitman W."/>
        </authorList>
    </citation>
    <scope>NUCLEOTIDE SEQUENCE [LARGE SCALE GENOMIC DNA]</scope>
    <source>
        <strain evidence="1 2">CGMCC 1.12802</strain>
    </source>
</reference>
<organism evidence="1 2">
    <name type="scientific">Epilithonimonas xixisoli</name>
    <dbReference type="NCBI Taxonomy" id="1476462"/>
    <lineage>
        <taxon>Bacteria</taxon>
        <taxon>Pseudomonadati</taxon>
        <taxon>Bacteroidota</taxon>
        <taxon>Flavobacteriia</taxon>
        <taxon>Flavobacteriales</taxon>
        <taxon>Weeksellaceae</taxon>
        <taxon>Chryseobacterium group</taxon>
        <taxon>Epilithonimonas</taxon>
    </lineage>
</organism>